<feature type="transmembrane region" description="Helical" evidence="1">
    <location>
        <begin position="241"/>
        <end position="264"/>
    </location>
</feature>
<gene>
    <name evidence="2" type="ORF">PR048_014657</name>
</gene>
<name>A0ABQ9HEV9_9NEOP</name>
<dbReference type="EMBL" id="JARBHB010000005">
    <property type="protein sequence ID" value="KAJ8882843.1"/>
    <property type="molecule type" value="Genomic_DNA"/>
</dbReference>
<comment type="caution">
    <text evidence="2">The sequence shown here is derived from an EMBL/GenBank/DDBJ whole genome shotgun (WGS) entry which is preliminary data.</text>
</comment>
<dbReference type="Proteomes" id="UP001159363">
    <property type="component" value="Chromosome 4"/>
</dbReference>
<evidence type="ECO:0000256" key="1">
    <source>
        <dbReference type="SAM" id="Phobius"/>
    </source>
</evidence>
<keyword evidence="1" id="KW-0472">Membrane</keyword>
<reference evidence="2 3" key="1">
    <citation type="submission" date="2023-02" db="EMBL/GenBank/DDBJ databases">
        <title>LHISI_Scaffold_Assembly.</title>
        <authorList>
            <person name="Stuart O.P."/>
            <person name="Cleave R."/>
            <person name="Magrath M.J.L."/>
            <person name="Mikheyev A.S."/>
        </authorList>
    </citation>
    <scope>NUCLEOTIDE SEQUENCE [LARGE SCALE GENOMIC DNA]</scope>
    <source>
        <strain evidence="2">Daus_M_001</strain>
        <tissue evidence="2">Leg muscle</tissue>
    </source>
</reference>
<keyword evidence="1" id="KW-0812">Transmembrane</keyword>
<keyword evidence="3" id="KW-1185">Reference proteome</keyword>
<organism evidence="2 3">
    <name type="scientific">Dryococelus australis</name>
    <dbReference type="NCBI Taxonomy" id="614101"/>
    <lineage>
        <taxon>Eukaryota</taxon>
        <taxon>Metazoa</taxon>
        <taxon>Ecdysozoa</taxon>
        <taxon>Arthropoda</taxon>
        <taxon>Hexapoda</taxon>
        <taxon>Insecta</taxon>
        <taxon>Pterygota</taxon>
        <taxon>Neoptera</taxon>
        <taxon>Polyneoptera</taxon>
        <taxon>Phasmatodea</taxon>
        <taxon>Verophasmatodea</taxon>
        <taxon>Anareolatae</taxon>
        <taxon>Phasmatidae</taxon>
        <taxon>Eurycanthinae</taxon>
        <taxon>Dryococelus</taxon>
    </lineage>
</organism>
<keyword evidence="1" id="KW-1133">Transmembrane helix</keyword>
<proteinExistence type="predicted"/>
<accession>A0ABQ9HEV9</accession>
<evidence type="ECO:0000313" key="3">
    <source>
        <dbReference type="Proteomes" id="UP001159363"/>
    </source>
</evidence>
<protein>
    <submittedName>
        <fullName evidence="2">Uncharacterized protein</fullName>
    </submittedName>
</protein>
<evidence type="ECO:0000313" key="2">
    <source>
        <dbReference type="EMBL" id="KAJ8882843.1"/>
    </source>
</evidence>
<sequence>MKFISNRRNWWFEISIRDQQPPSTNDRSISDRGRCWYDRALVIRGSLRSGALTLFQVIAEVFDVIEVAALGRQTHFRTDILFTSSSRTYPDTAVMRVFSRCTPTSCSPLSRRCDAPSKPHRFLGLAWKRRGLLYVPRVRRSTVVSSSALRTMASTFPGAGNGVKISIFPGLDTAQWNIKEQETWRLNHVNQSVHSFVLAEIGLKQLVVVHVAFEKVALRYMVKSWLAISRPPDGCEMVHRWAIAVISIWAMLGPFVFTASGPVMGRVRLVMRCHFRTNNGAGCMPAVGQLFAGLASDCKPSMDYMGFATWVSSSRGKTICKTPAAKECHYDASREDDTTRAYGNKTSSRQFRHEAECKPGQHITPGKAVSAASQREEKMLPWVQRHLMHDRRFRNDDQPTATTQEKMSVYPKMIDDLLVPQLRDVEILYTVWFQHHEAPAYLALALQKRPNAVLRNLSDPIPQPSGPNGMPWQISAQAVAFSSAEHQTGVEFGNGERDPRVCSRTLFSRANPSAHSPLDVSIAVVEAPCECCDASGIATTYCEKAIKRYPLHQPVIGDNYAKQRADICQSHAGHVVFSHQASNERRSQKWVCPIADSLLPKQPPEPLLSTTWSNRVPVRGHRVGLFRSEPTVCRAFRLGNLKLSSVFEAEKRGIVKCGSATRIKCAIATNTKALNWLAAFSSLCRYDGYTARLARRSDEALGVPVKVARIAASLLDRGRGVEGPLWLTVLACSPPTKANGFIPRPGHSRIFASGNCGGRCRWSADFLGDLSFPLPFYSGAAPYSPRFTLIGSQDLAVESHPNLFTRPLNKSECDMLCTVFLQDITTVQDILRKEFVRTKTFRIITTAAGIPLGTPIPSYSVDCGSARTLMPGKGRGEPTPVRHLRHMNPRIADMAP</sequence>